<protein>
    <submittedName>
        <fullName evidence="3">Ketopantoate reductase PanE/ApbA family</fullName>
    </submittedName>
</protein>
<evidence type="ECO:0000313" key="4">
    <source>
        <dbReference type="Proteomes" id="UP000001351"/>
    </source>
</evidence>
<reference evidence="2 4" key="2">
    <citation type="journal article" date="2011" name="Mol. Biol. Evol.">
        <title>Comparative genomic analysis of fruiting body formation in Myxococcales.</title>
        <authorList>
            <person name="Huntley S."/>
            <person name="Hamann N."/>
            <person name="Wegener-Feldbrugge S."/>
            <person name="Treuner-Lange A."/>
            <person name="Kube M."/>
            <person name="Reinhardt R."/>
            <person name="Klages S."/>
            <person name="Muller R."/>
            <person name="Ronning C.M."/>
            <person name="Nierman W.C."/>
            <person name="Sogaard-Andersen L."/>
        </authorList>
    </citation>
    <scope>NUCLEOTIDE SEQUENCE [LARGE SCALE GENOMIC DNA]</scope>
    <source>
        <strain evidence="2 4">DW4/3-1</strain>
    </source>
</reference>
<name>Q08TL7_STIAD</name>
<dbReference type="Pfam" id="PF02558">
    <property type="entry name" value="ApbA"/>
    <property type="match status" value="1"/>
</dbReference>
<gene>
    <name evidence="2" type="ordered locus">STAUR_5357</name>
    <name evidence="3" type="ORF">STIAU_7433</name>
</gene>
<dbReference type="Proteomes" id="UP000032702">
    <property type="component" value="Unassembled WGS sequence"/>
</dbReference>
<reference evidence="3 5" key="1">
    <citation type="submission" date="2006-04" db="EMBL/GenBank/DDBJ databases">
        <authorList>
            <person name="Nierman W.C."/>
        </authorList>
    </citation>
    <scope>NUCLEOTIDE SEQUENCE [LARGE SCALE GENOMIC DNA]</scope>
    <source>
        <strain evidence="3 5">DW4/3-1</strain>
    </source>
</reference>
<dbReference type="InterPro" id="IPR013332">
    <property type="entry name" value="KPR_N"/>
</dbReference>
<evidence type="ECO:0000313" key="2">
    <source>
        <dbReference type="EMBL" id="ADO73128.1"/>
    </source>
</evidence>
<proteinExistence type="predicted"/>
<dbReference type="OrthoDB" id="4526421at2"/>
<keyword evidence="4" id="KW-1185">Reference proteome</keyword>
<dbReference type="InterPro" id="IPR036291">
    <property type="entry name" value="NAD(P)-bd_dom_sf"/>
</dbReference>
<accession>Q08TL7</accession>
<dbReference type="Proteomes" id="UP000001351">
    <property type="component" value="Chromosome"/>
</dbReference>
<dbReference type="SUPFAM" id="SSF51735">
    <property type="entry name" value="NAD(P)-binding Rossmann-fold domains"/>
    <property type="match status" value="1"/>
</dbReference>
<dbReference type="Gene3D" id="3.40.50.720">
    <property type="entry name" value="NAD(P)-binding Rossmann-like Domain"/>
    <property type="match status" value="1"/>
</dbReference>
<sequence>MSARLRVLLVGAGAVGQVFGKFLKAAGCELSFLVKEPHVASTRAGFTLQELSRFSHALPVSLSGFGVLVSPQEVANQAWDQVWLCVSSAALHEGTWVSELARVTGEATWVMLQPGLKDRDWLSQWVPASRLVCGMIPFVSFQTPLKPGDPSGQGMAFWFPPMARGLFSGPPERLQKVIRTLRQGGYPAHEDPDVVRATAVPTALLNVFVSGLETAGWSFARFQEGPSAKAVREAAREAVQIVEGKPGKGTPGLLRPLPLKLLLLGTRLAPFDVETYVQFHFTKVSTQTRQMMGEYIALGKSMGLPVQHLEALQAAVKEAVKEAVNAPGGPATPR</sequence>
<dbReference type="AlphaFoldDB" id="Q08TL7"/>
<dbReference type="EMBL" id="AAMD01000143">
    <property type="protein sequence ID" value="EAU63840.1"/>
    <property type="molecule type" value="Genomic_DNA"/>
</dbReference>
<dbReference type="KEGG" id="sur:STAUR_5357"/>
<organism evidence="3 5">
    <name type="scientific">Stigmatella aurantiaca (strain DW4/3-1)</name>
    <dbReference type="NCBI Taxonomy" id="378806"/>
    <lineage>
        <taxon>Bacteria</taxon>
        <taxon>Pseudomonadati</taxon>
        <taxon>Myxococcota</taxon>
        <taxon>Myxococcia</taxon>
        <taxon>Myxococcales</taxon>
        <taxon>Cystobacterineae</taxon>
        <taxon>Archangiaceae</taxon>
        <taxon>Stigmatella</taxon>
    </lineage>
</organism>
<dbReference type="EMBL" id="CP002271">
    <property type="protein sequence ID" value="ADO73128.1"/>
    <property type="molecule type" value="Genomic_DNA"/>
</dbReference>
<dbReference type="STRING" id="378806.STAUR_5357"/>
<dbReference type="eggNOG" id="COG1893">
    <property type="taxonomic scope" value="Bacteria"/>
</dbReference>
<evidence type="ECO:0000313" key="3">
    <source>
        <dbReference type="EMBL" id="EAU63840.1"/>
    </source>
</evidence>
<evidence type="ECO:0000259" key="1">
    <source>
        <dbReference type="Pfam" id="PF02558"/>
    </source>
</evidence>
<dbReference type="HOGENOM" id="CLU_862318_0_0_7"/>
<dbReference type="RefSeq" id="WP_002617273.1">
    <property type="nucleotide sequence ID" value="NC_014623.1"/>
</dbReference>
<feature type="domain" description="Ketopantoate reductase N-terminal" evidence="1">
    <location>
        <begin position="7"/>
        <end position="143"/>
    </location>
</feature>
<evidence type="ECO:0000313" key="5">
    <source>
        <dbReference type="Proteomes" id="UP000032702"/>
    </source>
</evidence>